<sequence>MSNSVFAKGPGQRERSPDYQKLRVRDAHIWGIRRGQPNRSAMEGPHPGGTALLITVTSTPGVEGREMGALCLVSKNSQSSAMKEEGLEGRGGEGARVGESSRFIKWPTEERNVH</sequence>
<protein>
    <submittedName>
        <fullName evidence="2">Uncharacterized protein</fullName>
    </submittedName>
</protein>
<proteinExistence type="predicted"/>
<dbReference type="EMBL" id="JBFDAA010000003">
    <property type="protein sequence ID" value="KAL1139083.1"/>
    <property type="molecule type" value="Genomic_DNA"/>
</dbReference>
<name>A0ABD0YSW5_9HEMI</name>
<feature type="compositionally biased region" description="Basic and acidic residues" evidence="1">
    <location>
        <begin position="82"/>
        <end position="93"/>
    </location>
</feature>
<organism evidence="2 3">
    <name type="scientific">Ranatra chinensis</name>
    <dbReference type="NCBI Taxonomy" id="642074"/>
    <lineage>
        <taxon>Eukaryota</taxon>
        <taxon>Metazoa</taxon>
        <taxon>Ecdysozoa</taxon>
        <taxon>Arthropoda</taxon>
        <taxon>Hexapoda</taxon>
        <taxon>Insecta</taxon>
        <taxon>Pterygota</taxon>
        <taxon>Neoptera</taxon>
        <taxon>Paraneoptera</taxon>
        <taxon>Hemiptera</taxon>
        <taxon>Heteroptera</taxon>
        <taxon>Panheteroptera</taxon>
        <taxon>Nepomorpha</taxon>
        <taxon>Nepidae</taxon>
        <taxon>Ranatrinae</taxon>
        <taxon>Ranatra</taxon>
    </lineage>
</organism>
<keyword evidence="3" id="KW-1185">Reference proteome</keyword>
<feature type="region of interest" description="Disordered" evidence="1">
    <location>
        <begin position="77"/>
        <end position="114"/>
    </location>
</feature>
<dbReference type="AlphaFoldDB" id="A0ABD0YSW5"/>
<accession>A0ABD0YSW5</accession>
<dbReference type="Proteomes" id="UP001558652">
    <property type="component" value="Unassembled WGS sequence"/>
</dbReference>
<feature type="region of interest" description="Disordered" evidence="1">
    <location>
        <begin position="1"/>
        <end position="20"/>
    </location>
</feature>
<feature type="compositionally biased region" description="Basic and acidic residues" evidence="1">
    <location>
        <begin position="11"/>
        <end position="20"/>
    </location>
</feature>
<evidence type="ECO:0000313" key="2">
    <source>
        <dbReference type="EMBL" id="KAL1139083.1"/>
    </source>
</evidence>
<gene>
    <name evidence="2" type="ORF">AAG570_009144</name>
</gene>
<evidence type="ECO:0000313" key="3">
    <source>
        <dbReference type="Proteomes" id="UP001558652"/>
    </source>
</evidence>
<reference evidence="2 3" key="1">
    <citation type="submission" date="2024-07" db="EMBL/GenBank/DDBJ databases">
        <title>Chromosome-level genome assembly of the water stick insect Ranatra chinensis (Heteroptera: Nepidae).</title>
        <authorList>
            <person name="Liu X."/>
        </authorList>
    </citation>
    <scope>NUCLEOTIDE SEQUENCE [LARGE SCALE GENOMIC DNA]</scope>
    <source>
        <strain evidence="2">Cailab_2021Rc</strain>
        <tissue evidence="2">Muscle</tissue>
    </source>
</reference>
<evidence type="ECO:0000256" key="1">
    <source>
        <dbReference type="SAM" id="MobiDB-lite"/>
    </source>
</evidence>
<comment type="caution">
    <text evidence="2">The sequence shown here is derived from an EMBL/GenBank/DDBJ whole genome shotgun (WGS) entry which is preliminary data.</text>
</comment>